<dbReference type="RefSeq" id="WP_097189113.1">
    <property type="nucleotide sequence ID" value="NZ_OBQK01000015.1"/>
</dbReference>
<organism evidence="1 2">
    <name type="scientific">Ornithinimicrobium cerasi</name>
    <dbReference type="NCBI Taxonomy" id="2248773"/>
    <lineage>
        <taxon>Bacteria</taxon>
        <taxon>Bacillati</taxon>
        <taxon>Actinomycetota</taxon>
        <taxon>Actinomycetes</taxon>
        <taxon>Micrococcales</taxon>
        <taxon>Ornithinimicrobiaceae</taxon>
        <taxon>Ornithinimicrobium</taxon>
    </lineage>
</organism>
<accession>A0A285VWN3</accession>
<evidence type="ECO:0000313" key="1">
    <source>
        <dbReference type="EMBL" id="SOC57666.1"/>
    </source>
</evidence>
<proteinExistence type="predicted"/>
<dbReference type="Proteomes" id="UP000219688">
    <property type="component" value="Unassembled WGS sequence"/>
</dbReference>
<name>A0A285VWN3_9MICO</name>
<reference evidence="2" key="1">
    <citation type="submission" date="2017-08" db="EMBL/GenBank/DDBJ databases">
        <authorList>
            <person name="Varghese N."/>
            <person name="Submissions S."/>
        </authorList>
    </citation>
    <scope>NUCLEOTIDE SEQUENCE [LARGE SCALE GENOMIC DNA]</scope>
    <source>
        <strain evidence="2">USBA17B2</strain>
    </source>
</reference>
<gene>
    <name evidence="1" type="ORF">SAMN05421879_1158</name>
</gene>
<keyword evidence="2" id="KW-1185">Reference proteome</keyword>
<protein>
    <submittedName>
        <fullName evidence="1">Uncharacterized protein</fullName>
    </submittedName>
</protein>
<sequence length="78" mass="8357">MTIDTWWPQLSSGTRDWLIANNGSPVPPAIVEQIELVGGPGAADPWWGRGEDATELLLPDQAVDWIEAVANGESPPPP</sequence>
<dbReference type="EMBL" id="OBQK01000015">
    <property type="protein sequence ID" value="SOC57666.1"/>
    <property type="molecule type" value="Genomic_DNA"/>
</dbReference>
<evidence type="ECO:0000313" key="2">
    <source>
        <dbReference type="Proteomes" id="UP000219688"/>
    </source>
</evidence>
<dbReference type="AlphaFoldDB" id="A0A285VWN3"/>